<dbReference type="EMBL" id="JAAKZF010000040">
    <property type="protein sequence ID" value="NGO53938.1"/>
    <property type="molecule type" value="Genomic_DNA"/>
</dbReference>
<keyword evidence="1" id="KW-0732">Signal</keyword>
<feature type="signal peptide" evidence="1">
    <location>
        <begin position="1"/>
        <end position="27"/>
    </location>
</feature>
<proteinExistence type="predicted"/>
<sequence length="147" mass="15311">MSKLGSISAVLGIAMSSAILISSPSLAEQMKFEAQLNGLQEVPPVDSAGKGTAQITFDTASRDLSWTIEYSGLTGPVQAGHFHGPAEPGENGDVGVPLETLESPIEGSATLTEDQAKILLDGKLYLNLHTAEYGGGEIRGQVMKPAM</sequence>
<evidence type="ECO:0000313" key="3">
    <source>
        <dbReference type="EMBL" id="NGO53938.1"/>
    </source>
</evidence>
<evidence type="ECO:0000259" key="2">
    <source>
        <dbReference type="PROSITE" id="PS50933"/>
    </source>
</evidence>
<protein>
    <submittedName>
        <fullName evidence="3">CHRD domain-containing protein</fullName>
    </submittedName>
</protein>
<comment type="caution">
    <text evidence="3">The sequence shown here is derived from an EMBL/GenBank/DDBJ whole genome shotgun (WGS) entry which is preliminary data.</text>
</comment>
<evidence type="ECO:0000256" key="1">
    <source>
        <dbReference type="SAM" id="SignalP"/>
    </source>
</evidence>
<gene>
    <name evidence="3" type="ORF">G6N73_22740</name>
</gene>
<dbReference type="InterPro" id="IPR010895">
    <property type="entry name" value="CHRD"/>
</dbReference>
<organism evidence="3 4">
    <name type="scientific">Allomesorhizobium camelthorni</name>
    <dbReference type="NCBI Taxonomy" id="475069"/>
    <lineage>
        <taxon>Bacteria</taxon>
        <taxon>Pseudomonadati</taxon>
        <taxon>Pseudomonadota</taxon>
        <taxon>Alphaproteobacteria</taxon>
        <taxon>Hyphomicrobiales</taxon>
        <taxon>Phyllobacteriaceae</taxon>
        <taxon>Allomesorhizobium</taxon>
    </lineage>
</organism>
<dbReference type="AlphaFoldDB" id="A0A6G4WHU5"/>
<dbReference type="Pfam" id="PF07452">
    <property type="entry name" value="CHRD"/>
    <property type="match status" value="1"/>
</dbReference>
<dbReference type="PROSITE" id="PS50933">
    <property type="entry name" value="CHRD"/>
    <property type="match status" value="1"/>
</dbReference>
<keyword evidence="4" id="KW-1185">Reference proteome</keyword>
<dbReference type="SMART" id="SM00754">
    <property type="entry name" value="CHRD"/>
    <property type="match status" value="1"/>
</dbReference>
<reference evidence="3 4" key="1">
    <citation type="submission" date="2020-02" db="EMBL/GenBank/DDBJ databases">
        <title>Genome sequence of strain CCNWXJ40-4.</title>
        <authorList>
            <person name="Gao J."/>
            <person name="Sun J."/>
        </authorList>
    </citation>
    <scope>NUCLEOTIDE SEQUENCE [LARGE SCALE GENOMIC DNA]</scope>
    <source>
        <strain evidence="3 4">CCNWXJ 40-4</strain>
    </source>
</reference>
<name>A0A6G4WHU5_9HYPH</name>
<accession>A0A6G4WHU5</accession>
<feature type="chain" id="PRO_5026220100" evidence="1">
    <location>
        <begin position="28"/>
        <end position="147"/>
    </location>
</feature>
<feature type="domain" description="CHRD" evidence="2">
    <location>
        <begin position="28"/>
        <end position="147"/>
    </location>
</feature>
<evidence type="ECO:0000313" key="4">
    <source>
        <dbReference type="Proteomes" id="UP001642900"/>
    </source>
</evidence>
<dbReference type="Proteomes" id="UP001642900">
    <property type="component" value="Unassembled WGS sequence"/>
</dbReference>